<evidence type="ECO:0000256" key="7">
    <source>
        <dbReference type="SAM" id="MobiDB-lite"/>
    </source>
</evidence>
<dbReference type="STRING" id="2903.R1E670"/>
<comment type="pathway">
    <text evidence="2">Cofactor biosynthesis; tetrahydrofolate biosynthesis; 4-aminobenzoate from chorismate: step 1/2.</text>
</comment>
<dbReference type="GO" id="GO:0000162">
    <property type="term" value="P:L-tryptophan biosynthetic process"/>
    <property type="evidence" value="ECO:0007669"/>
    <property type="project" value="TreeGrafter"/>
</dbReference>
<evidence type="ECO:0000259" key="9">
    <source>
        <dbReference type="Pfam" id="PF00425"/>
    </source>
</evidence>
<dbReference type="GO" id="GO:0046820">
    <property type="term" value="F:4-amino-4-deoxychorismate synthase activity"/>
    <property type="evidence" value="ECO:0007669"/>
    <property type="project" value="UniProtKB-EC"/>
</dbReference>
<dbReference type="Gene3D" id="3.40.50.880">
    <property type="match status" value="1"/>
</dbReference>
<dbReference type="OMA" id="YEFPGRY"/>
<keyword evidence="4" id="KW-0315">Glutamine amidotransferase</keyword>
<name>A0A0D3JFJ5_EMIH1</name>
<dbReference type="InterPro" id="IPR005801">
    <property type="entry name" value="ADC_synthase"/>
</dbReference>
<dbReference type="eggNOG" id="KOG0026">
    <property type="taxonomic scope" value="Eukaryota"/>
</dbReference>
<dbReference type="SUPFAM" id="SSF56322">
    <property type="entry name" value="ADC synthase"/>
    <property type="match status" value="1"/>
</dbReference>
<evidence type="ECO:0000256" key="4">
    <source>
        <dbReference type="ARBA" id="ARBA00022962"/>
    </source>
</evidence>
<dbReference type="PRINTS" id="PR00097">
    <property type="entry name" value="ANTSNTHASEII"/>
</dbReference>
<evidence type="ECO:0000313" key="11">
    <source>
        <dbReference type="Proteomes" id="UP000013827"/>
    </source>
</evidence>
<dbReference type="UniPathway" id="UPA00077">
    <property type="reaction ID" value="UER00149"/>
</dbReference>
<dbReference type="PROSITE" id="PS51273">
    <property type="entry name" value="GATASE_TYPE_1"/>
    <property type="match status" value="1"/>
</dbReference>
<reference evidence="11" key="1">
    <citation type="journal article" date="2013" name="Nature">
        <title>Pan genome of the phytoplankton Emiliania underpins its global distribution.</title>
        <authorList>
            <person name="Read B.A."/>
            <person name="Kegel J."/>
            <person name="Klute M.J."/>
            <person name="Kuo A."/>
            <person name="Lefebvre S.C."/>
            <person name="Maumus F."/>
            <person name="Mayer C."/>
            <person name="Miller J."/>
            <person name="Monier A."/>
            <person name="Salamov A."/>
            <person name="Young J."/>
            <person name="Aguilar M."/>
            <person name="Claverie J.M."/>
            <person name="Frickenhaus S."/>
            <person name="Gonzalez K."/>
            <person name="Herman E.K."/>
            <person name="Lin Y.C."/>
            <person name="Napier J."/>
            <person name="Ogata H."/>
            <person name="Sarno A.F."/>
            <person name="Shmutz J."/>
            <person name="Schroeder D."/>
            <person name="de Vargas C."/>
            <person name="Verret F."/>
            <person name="von Dassow P."/>
            <person name="Valentin K."/>
            <person name="Van de Peer Y."/>
            <person name="Wheeler G."/>
            <person name="Dacks J.B."/>
            <person name="Delwiche C.F."/>
            <person name="Dyhrman S.T."/>
            <person name="Glockner G."/>
            <person name="John U."/>
            <person name="Richards T."/>
            <person name="Worden A.Z."/>
            <person name="Zhang X."/>
            <person name="Grigoriev I.V."/>
            <person name="Allen A.E."/>
            <person name="Bidle K."/>
            <person name="Borodovsky M."/>
            <person name="Bowler C."/>
            <person name="Brownlee C."/>
            <person name="Cock J.M."/>
            <person name="Elias M."/>
            <person name="Gladyshev V.N."/>
            <person name="Groth M."/>
            <person name="Guda C."/>
            <person name="Hadaegh A."/>
            <person name="Iglesias-Rodriguez M.D."/>
            <person name="Jenkins J."/>
            <person name="Jones B.M."/>
            <person name="Lawson T."/>
            <person name="Leese F."/>
            <person name="Lindquist E."/>
            <person name="Lobanov A."/>
            <person name="Lomsadze A."/>
            <person name="Malik S.B."/>
            <person name="Marsh M.E."/>
            <person name="Mackinder L."/>
            <person name="Mock T."/>
            <person name="Mueller-Roeber B."/>
            <person name="Pagarete A."/>
            <person name="Parker M."/>
            <person name="Probert I."/>
            <person name="Quesneville H."/>
            <person name="Raines C."/>
            <person name="Rensing S.A."/>
            <person name="Riano-Pachon D.M."/>
            <person name="Richier S."/>
            <person name="Rokitta S."/>
            <person name="Shiraiwa Y."/>
            <person name="Soanes D.M."/>
            <person name="van der Giezen M."/>
            <person name="Wahlund T.M."/>
            <person name="Williams B."/>
            <person name="Wilson W."/>
            <person name="Wolfe G."/>
            <person name="Wurch L.L."/>
        </authorList>
    </citation>
    <scope>NUCLEOTIDE SEQUENCE</scope>
</reference>
<dbReference type="EnsemblProtists" id="EOD22280">
    <property type="protein sequence ID" value="EOD22280"/>
    <property type="gene ID" value="EMIHUDRAFT_463702"/>
</dbReference>
<evidence type="ECO:0000313" key="10">
    <source>
        <dbReference type="EnsemblProtists" id="EOD22280"/>
    </source>
</evidence>
<dbReference type="InterPro" id="IPR029062">
    <property type="entry name" value="Class_I_gatase-like"/>
</dbReference>
<dbReference type="Pfam" id="PF00425">
    <property type="entry name" value="Chorismate_bind"/>
    <property type="match status" value="1"/>
</dbReference>
<feature type="compositionally biased region" description="Basic and acidic residues" evidence="7">
    <location>
        <begin position="1"/>
        <end position="10"/>
    </location>
</feature>
<reference evidence="10" key="2">
    <citation type="submission" date="2024-10" db="UniProtKB">
        <authorList>
            <consortium name="EnsemblProtists"/>
        </authorList>
    </citation>
    <scope>IDENTIFICATION</scope>
</reference>
<dbReference type="Pfam" id="PF00117">
    <property type="entry name" value="GATase"/>
    <property type="match status" value="1"/>
</dbReference>
<organism evidence="10 11">
    <name type="scientific">Emiliania huxleyi (strain CCMP1516)</name>
    <dbReference type="NCBI Taxonomy" id="280463"/>
    <lineage>
        <taxon>Eukaryota</taxon>
        <taxon>Haptista</taxon>
        <taxon>Haptophyta</taxon>
        <taxon>Prymnesiophyceae</taxon>
        <taxon>Isochrysidales</taxon>
        <taxon>Noelaerhabdaceae</taxon>
        <taxon>Emiliania</taxon>
    </lineage>
</organism>
<protein>
    <recommendedName>
        <fullName evidence="6">p-aminobenzoic acid synthase</fullName>
    </recommendedName>
    <alternativeName>
        <fullName evidence="5">Para-aminobenzoate synthase</fullName>
    </alternativeName>
</protein>
<sequence>MPTKRPHDTNAEPPSRNLGAPRVPTSPGRYVTGGGITVDSSVTPLGDQRAEIDALVSRLDSERGCMFESSYEFPGRYARWTMGFVNPPLCFEASGRTFAIEALNARGEVLVAPVHEALSRCDAVEAISLSQTEAGAAVLRGSVKPPAAGFAEEQRSRQHSIFSLAEPMLGLYGAFGYDLTFQFEPIRPAQSRVAGARDLLLYLPDELLVVDIHTRGATARPASRRLLPDPSLDARPGPPSVGAWRLTYDFTVGGRSSAGLPRSGLALPYVPLPEVARAKKEFEVGNLFEVVLSQNFAEPCPDPPSAIFRRLRSRNPSPYGFLINLGPDRGVDGGGGGGQPEYLVGASPEMFVRDAKNIQTILADKKEESELTMCTDVDRNDKSRICEAGSVTVIGRRQIEMYSRLIHTVDHVEGYLRDGFDAMDAFLAHTWAVTVTGAPKPWAIQFVEDHEESPRHWYGGAVGCIGFDGCLNTGLTLRTVRIAGGFAQVRAGATLLYDSEPAAEEKETELKASAMRDAVLRPDPPPASLARIPAAASSSARVVLVDHQDSFVHTLANYLRQTGALVTTLRFGFEPAQLDALQPTLAVLSPGPGKPADFDLSRTIELMLGRKVPLFGVCLGLQGMVEHFGGSLGVLSYPQHGKPGSVRLTAAPGDIFAGCPAEFQVGRYHSLYSQRESHPACLRITAETTDGVIMGIQHAELPLAAVQFHPESILTRSDLGVQMLVNAANKLRF</sequence>
<dbReference type="eggNOG" id="KOG1223">
    <property type="taxonomic scope" value="Eukaryota"/>
</dbReference>
<evidence type="ECO:0000259" key="8">
    <source>
        <dbReference type="Pfam" id="PF00117"/>
    </source>
</evidence>
<feature type="domain" description="Chorismate-utilising enzyme C-terminal" evidence="9">
    <location>
        <begin position="354"/>
        <end position="511"/>
    </location>
</feature>
<dbReference type="InterPro" id="IPR006221">
    <property type="entry name" value="TrpG/PapA_dom"/>
</dbReference>
<dbReference type="PaxDb" id="2903-EOD22280"/>
<keyword evidence="11" id="KW-1185">Reference proteome</keyword>
<proteinExistence type="predicted"/>
<accession>A0A0D3JFJ5</accession>
<keyword evidence="3" id="KW-0289">Folate biosynthesis</keyword>
<dbReference type="HOGENOM" id="CLU_006493_3_0_1"/>
<evidence type="ECO:0000256" key="6">
    <source>
        <dbReference type="ARBA" id="ARBA00031904"/>
    </source>
</evidence>
<evidence type="ECO:0000256" key="1">
    <source>
        <dbReference type="ARBA" id="ARBA00001000"/>
    </source>
</evidence>
<dbReference type="KEGG" id="ehx:EMIHUDRAFT_463702"/>
<dbReference type="PRINTS" id="PR00096">
    <property type="entry name" value="GATASE"/>
</dbReference>
<dbReference type="GeneID" id="17267827"/>
<dbReference type="AlphaFoldDB" id="A0A0D3JFJ5"/>
<dbReference type="PANTHER" id="PTHR11236:SF9">
    <property type="entry name" value="ANTHRANILATE SYNTHASE COMPONENT 1"/>
    <property type="match status" value="1"/>
</dbReference>
<dbReference type="Proteomes" id="UP000013827">
    <property type="component" value="Unassembled WGS sequence"/>
</dbReference>
<dbReference type="PANTHER" id="PTHR11236">
    <property type="entry name" value="AMINOBENZOATE/ANTHRANILATE SYNTHASE"/>
    <property type="match status" value="1"/>
</dbReference>
<dbReference type="RefSeq" id="XP_005774709.1">
    <property type="nucleotide sequence ID" value="XM_005774652.1"/>
</dbReference>
<dbReference type="GO" id="GO:0046656">
    <property type="term" value="P:folic acid biosynthetic process"/>
    <property type="evidence" value="ECO:0007669"/>
    <property type="project" value="UniProtKB-KW"/>
</dbReference>
<dbReference type="CDD" id="cd01743">
    <property type="entry name" value="GATase1_Anthranilate_Synthase"/>
    <property type="match status" value="1"/>
</dbReference>
<dbReference type="SUPFAM" id="SSF52317">
    <property type="entry name" value="Class I glutamine amidotransferase-like"/>
    <property type="match status" value="1"/>
</dbReference>
<comment type="catalytic activity">
    <reaction evidence="1">
        <text>chorismate + L-glutamine = 4-amino-4-deoxychorismate + L-glutamate</text>
        <dbReference type="Rhea" id="RHEA:11672"/>
        <dbReference type="ChEBI" id="CHEBI:29748"/>
        <dbReference type="ChEBI" id="CHEBI:29985"/>
        <dbReference type="ChEBI" id="CHEBI:58359"/>
        <dbReference type="ChEBI" id="CHEBI:58406"/>
        <dbReference type="EC" id="2.6.1.85"/>
    </reaction>
</comment>
<feature type="region of interest" description="Disordered" evidence="7">
    <location>
        <begin position="1"/>
        <end position="26"/>
    </location>
</feature>
<dbReference type="InterPro" id="IPR017926">
    <property type="entry name" value="GATASE"/>
</dbReference>
<evidence type="ECO:0000256" key="3">
    <source>
        <dbReference type="ARBA" id="ARBA00022909"/>
    </source>
</evidence>
<dbReference type="InterPro" id="IPR015890">
    <property type="entry name" value="Chorismate_C"/>
</dbReference>
<feature type="domain" description="Glutamine amidotransferase" evidence="8">
    <location>
        <begin position="543"/>
        <end position="718"/>
    </location>
</feature>
<dbReference type="Gene3D" id="3.60.120.10">
    <property type="entry name" value="Anthranilate synthase"/>
    <property type="match status" value="3"/>
</dbReference>
<evidence type="ECO:0000256" key="5">
    <source>
        <dbReference type="ARBA" id="ARBA00031329"/>
    </source>
</evidence>
<dbReference type="InterPro" id="IPR019999">
    <property type="entry name" value="Anth_synth_I-like"/>
</dbReference>
<evidence type="ECO:0000256" key="2">
    <source>
        <dbReference type="ARBA" id="ARBA00005009"/>
    </source>
</evidence>